<proteinExistence type="predicted"/>
<dbReference type="AlphaFoldDB" id="A0AAD9Q3Q3"/>
<reference evidence="2" key="2">
    <citation type="journal article" date="2023" name="Science">
        <title>Genomic signatures of disease resistance in endangered staghorn corals.</title>
        <authorList>
            <person name="Vollmer S.V."/>
            <person name="Selwyn J.D."/>
            <person name="Despard B.A."/>
            <person name="Roesel C.L."/>
        </authorList>
    </citation>
    <scope>NUCLEOTIDE SEQUENCE</scope>
    <source>
        <strain evidence="2">K2</strain>
    </source>
</reference>
<evidence type="ECO:0000313" key="3">
    <source>
        <dbReference type="Proteomes" id="UP001249851"/>
    </source>
</evidence>
<feature type="transmembrane region" description="Helical" evidence="1">
    <location>
        <begin position="36"/>
        <end position="55"/>
    </location>
</feature>
<keyword evidence="1" id="KW-1133">Transmembrane helix</keyword>
<protein>
    <submittedName>
        <fullName evidence="2">Uncharacterized protein</fullName>
    </submittedName>
</protein>
<accession>A0AAD9Q3Q3</accession>
<evidence type="ECO:0000313" key="2">
    <source>
        <dbReference type="EMBL" id="KAK2554083.1"/>
    </source>
</evidence>
<name>A0AAD9Q3Q3_ACRCE</name>
<dbReference type="EMBL" id="JARQWQ010000072">
    <property type="protein sequence ID" value="KAK2554083.1"/>
    <property type="molecule type" value="Genomic_DNA"/>
</dbReference>
<organism evidence="2 3">
    <name type="scientific">Acropora cervicornis</name>
    <name type="common">Staghorn coral</name>
    <dbReference type="NCBI Taxonomy" id="6130"/>
    <lineage>
        <taxon>Eukaryota</taxon>
        <taxon>Metazoa</taxon>
        <taxon>Cnidaria</taxon>
        <taxon>Anthozoa</taxon>
        <taxon>Hexacorallia</taxon>
        <taxon>Scleractinia</taxon>
        <taxon>Astrocoeniina</taxon>
        <taxon>Acroporidae</taxon>
        <taxon>Acropora</taxon>
    </lineage>
</organism>
<keyword evidence="1" id="KW-0812">Transmembrane</keyword>
<comment type="caution">
    <text evidence="2">The sequence shown here is derived from an EMBL/GenBank/DDBJ whole genome shotgun (WGS) entry which is preliminary data.</text>
</comment>
<sequence>MPACCPCKFTKIMKPLFSTLQQLGYLSTNYSILMTYAYLAKTGMIVPGILGFVVHPHQSVFSPTQKLVYLGFVFDSVSMCVTLTPEKAAKLKKAATDLPQSKKPIIRKVAQCLGYIVSSFPGSAYDPLHYLSLEYDKTTALKFSKGDFDATMEILYRPKLQTNFYSGLTQLRPLTTQ</sequence>
<gene>
    <name evidence="2" type="ORF">P5673_024429</name>
</gene>
<keyword evidence="1" id="KW-0472">Membrane</keyword>
<dbReference type="Proteomes" id="UP001249851">
    <property type="component" value="Unassembled WGS sequence"/>
</dbReference>
<keyword evidence="3" id="KW-1185">Reference proteome</keyword>
<reference evidence="2" key="1">
    <citation type="journal article" date="2023" name="G3 (Bethesda)">
        <title>Whole genome assembly and annotation of the endangered Caribbean coral Acropora cervicornis.</title>
        <authorList>
            <person name="Selwyn J.D."/>
            <person name="Vollmer S.V."/>
        </authorList>
    </citation>
    <scope>NUCLEOTIDE SEQUENCE</scope>
    <source>
        <strain evidence="2">K2</strain>
    </source>
</reference>
<evidence type="ECO:0000256" key="1">
    <source>
        <dbReference type="SAM" id="Phobius"/>
    </source>
</evidence>